<sequence>MSTAPTGPAGAPLDGAAGPAGSSAGIVGPGELLALFRARSPLTRTEVMALTGLSRSTVNQRIDLLQDAGLLVERDLGVVPGRGRGRPAGAFAFNVERGVLLVCDIGATALRAAVCDLSGRVLLDAPALSDVTEGPEAVLSRVDPLFADLLARTGRESGDVRGIALSVPGPVDHEQATVVSPPIMTGWDRFDIRAWFARTYDCPLLLEKDATAMAWGEYRTHYQHADTLLMIKLGTGVGAGIIAGGRIHRGADGAAGDIGHTQALGDDGLDPLCRCGNTGCVEARAGGWAMLRDLVAAGRDLSTVDEVVERIRTADPVAVGLARTAGRVLGVALAETVNILNPRVVVVGGQLAEAEEQIFAGLREMVYSRSLPLATRRLELHRSRLDVRAGSVGLALLLADHVFAPASVDAALASAT</sequence>
<accession>A0ABU3PWV7</accession>
<dbReference type="InterPro" id="IPR036388">
    <property type="entry name" value="WH-like_DNA-bd_sf"/>
</dbReference>
<dbReference type="Proteomes" id="UP001268542">
    <property type="component" value="Unassembled WGS sequence"/>
</dbReference>
<dbReference type="InterPro" id="IPR000600">
    <property type="entry name" value="ROK"/>
</dbReference>
<reference evidence="3 4" key="1">
    <citation type="submission" date="2023-08" db="EMBL/GenBank/DDBJ databases">
        <title>Nocardioides seae sp. nov., a bacterium isolated from a soil.</title>
        <authorList>
            <person name="Wang X."/>
        </authorList>
    </citation>
    <scope>NUCLEOTIDE SEQUENCE [LARGE SCALE GENOMIC DNA]</scope>
    <source>
        <strain evidence="3 4">YZH12</strain>
    </source>
</reference>
<dbReference type="Pfam" id="PF13412">
    <property type="entry name" value="HTH_24"/>
    <property type="match status" value="1"/>
</dbReference>
<evidence type="ECO:0000313" key="3">
    <source>
        <dbReference type="EMBL" id="MDT9593361.1"/>
    </source>
</evidence>
<evidence type="ECO:0000256" key="2">
    <source>
        <dbReference type="SAM" id="MobiDB-lite"/>
    </source>
</evidence>
<dbReference type="PANTHER" id="PTHR18964:SF173">
    <property type="entry name" value="GLUCOKINASE"/>
    <property type="match status" value="1"/>
</dbReference>
<comment type="caution">
    <text evidence="3">The sequence shown here is derived from an EMBL/GenBank/DDBJ whole genome shotgun (WGS) entry which is preliminary data.</text>
</comment>
<dbReference type="PROSITE" id="PS01125">
    <property type="entry name" value="ROK"/>
    <property type="match status" value="1"/>
</dbReference>
<dbReference type="PANTHER" id="PTHR18964">
    <property type="entry name" value="ROK (REPRESSOR, ORF, KINASE) FAMILY"/>
    <property type="match status" value="1"/>
</dbReference>
<dbReference type="SUPFAM" id="SSF53067">
    <property type="entry name" value="Actin-like ATPase domain"/>
    <property type="match status" value="1"/>
</dbReference>
<dbReference type="EMBL" id="JAVYII010000004">
    <property type="protein sequence ID" value="MDT9593361.1"/>
    <property type="molecule type" value="Genomic_DNA"/>
</dbReference>
<keyword evidence="4" id="KW-1185">Reference proteome</keyword>
<dbReference type="SUPFAM" id="SSF46785">
    <property type="entry name" value="Winged helix' DNA-binding domain"/>
    <property type="match status" value="1"/>
</dbReference>
<name>A0ABU3PWV7_9ACTN</name>
<dbReference type="Gene3D" id="1.10.10.10">
    <property type="entry name" value="Winged helix-like DNA-binding domain superfamily/Winged helix DNA-binding domain"/>
    <property type="match status" value="1"/>
</dbReference>
<gene>
    <name evidence="3" type="ORF">RDV89_09805</name>
</gene>
<feature type="region of interest" description="Disordered" evidence="2">
    <location>
        <begin position="1"/>
        <end position="20"/>
    </location>
</feature>
<dbReference type="RefSeq" id="WP_315732840.1">
    <property type="nucleotide sequence ID" value="NZ_JAVYII010000004.1"/>
</dbReference>
<proteinExistence type="inferred from homology"/>
<dbReference type="InterPro" id="IPR036390">
    <property type="entry name" value="WH_DNA-bd_sf"/>
</dbReference>
<dbReference type="InterPro" id="IPR043129">
    <property type="entry name" value="ATPase_NBD"/>
</dbReference>
<evidence type="ECO:0000313" key="4">
    <source>
        <dbReference type="Proteomes" id="UP001268542"/>
    </source>
</evidence>
<evidence type="ECO:0000256" key="1">
    <source>
        <dbReference type="ARBA" id="ARBA00006479"/>
    </source>
</evidence>
<organism evidence="3 4">
    <name type="scientific">Nocardioides imazamoxiresistens</name>
    <dbReference type="NCBI Taxonomy" id="3231893"/>
    <lineage>
        <taxon>Bacteria</taxon>
        <taxon>Bacillati</taxon>
        <taxon>Actinomycetota</taxon>
        <taxon>Actinomycetes</taxon>
        <taxon>Propionibacteriales</taxon>
        <taxon>Nocardioidaceae</taxon>
        <taxon>Nocardioides</taxon>
    </lineage>
</organism>
<dbReference type="Pfam" id="PF00480">
    <property type="entry name" value="ROK"/>
    <property type="match status" value="1"/>
</dbReference>
<dbReference type="InterPro" id="IPR049874">
    <property type="entry name" value="ROK_cs"/>
</dbReference>
<protein>
    <submittedName>
        <fullName evidence="3">ROK family protein</fullName>
    </submittedName>
</protein>
<dbReference type="Gene3D" id="3.30.420.40">
    <property type="match status" value="2"/>
</dbReference>
<comment type="similarity">
    <text evidence="1">Belongs to the ROK (NagC/XylR) family.</text>
</comment>